<keyword evidence="1" id="KW-0378">Hydrolase</keyword>
<organism evidence="4 5">
    <name type="scientific">Candidatus Roizmanbacteria bacterium RIFCSPLOWO2_01_FULL_41_22</name>
    <dbReference type="NCBI Taxonomy" id="1802067"/>
    <lineage>
        <taxon>Bacteria</taxon>
        <taxon>Candidatus Roizmaniibacteriota</taxon>
    </lineage>
</organism>
<dbReference type="Proteomes" id="UP000176480">
    <property type="component" value="Unassembled WGS sequence"/>
</dbReference>
<comment type="caution">
    <text evidence="4">The sequence shown here is derived from an EMBL/GenBank/DDBJ whole genome shotgun (WGS) entry which is preliminary data.</text>
</comment>
<dbReference type="EMBL" id="MGAR01000017">
    <property type="protein sequence ID" value="OGK51972.1"/>
    <property type="molecule type" value="Genomic_DNA"/>
</dbReference>
<evidence type="ECO:0000256" key="1">
    <source>
        <dbReference type="ARBA" id="ARBA00022801"/>
    </source>
</evidence>
<dbReference type="InterPro" id="IPR050261">
    <property type="entry name" value="FrsA_esterase"/>
</dbReference>
<dbReference type="AlphaFoldDB" id="A0A1F7J8P2"/>
<dbReference type="Gene3D" id="3.40.50.1820">
    <property type="entry name" value="alpha/beta hydrolase"/>
    <property type="match status" value="1"/>
</dbReference>
<dbReference type="PANTHER" id="PTHR22946:SF9">
    <property type="entry name" value="POLYKETIDE TRANSFERASE AF380"/>
    <property type="match status" value="1"/>
</dbReference>
<dbReference type="SUPFAM" id="SSF53474">
    <property type="entry name" value="alpha/beta-Hydrolases"/>
    <property type="match status" value="1"/>
</dbReference>
<keyword evidence="2" id="KW-1133">Transmembrane helix</keyword>
<evidence type="ECO:0000313" key="4">
    <source>
        <dbReference type="EMBL" id="OGK51972.1"/>
    </source>
</evidence>
<dbReference type="GO" id="GO:0008236">
    <property type="term" value="F:serine-type peptidase activity"/>
    <property type="evidence" value="ECO:0007669"/>
    <property type="project" value="InterPro"/>
</dbReference>
<dbReference type="GO" id="GO:0052689">
    <property type="term" value="F:carboxylic ester hydrolase activity"/>
    <property type="evidence" value="ECO:0007669"/>
    <property type="project" value="UniProtKB-ARBA"/>
</dbReference>
<dbReference type="GO" id="GO:0006508">
    <property type="term" value="P:proteolysis"/>
    <property type="evidence" value="ECO:0007669"/>
    <property type="project" value="InterPro"/>
</dbReference>
<evidence type="ECO:0000259" key="3">
    <source>
        <dbReference type="Pfam" id="PF00326"/>
    </source>
</evidence>
<proteinExistence type="predicted"/>
<dbReference type="InterPro" id="IPR029058">
    <property type="entry name" value="AB_hydrolase_fold"/>
</dbReference>
<reference evidence="4 5" key="1">
    <citation type="journal article" date="2016" name="Nat. Commun.">
        <title>Thousands of microbial genomes shed light on interconnected biogeochemical processes in an aquifer system.</title>
        <authorList>
            <person name="Anantharaman K."/>
            <person name="Brown C.T."/>
            <person name="Hug L.A."/>
            <person name="Sharon I."/>
            <person name="Castelle C.J."/>
            <person name="Probst A.J."/>
            <person name="Thomas B.C."/>
            <person name="Singh A."/>
            <person name="Wilkins M.J."/>
            <person name="Karaoz U."/>
            <person name="Brodie E.L."/>
            <person name="Williams K.H."/>
            <person name="Hubbard S.S."/>
            <person name="Banfield J.F."/>
        </authorList>
    </citation>
    <scope>NUCLEOTIDE SEQUENCE [LARGE SCALE GENOMIC DNA]</scope>
</reference>
<dbReference type="PANTHER" id="PTHR22946">
    <property type="entry name" value="DIENELACTONE HYDROLASE DOMAIN-CONTAINING PROTEIN-RELATED"/>
    <property type="match status" value="1"/>
</dbReference>
<evidence type="ECO:0000256" key="2">
    <source>
        <dbReference type="SAM" id="Phobius"/>
    </source>
</evidence>
<name>A0A1F7J8P2_9BACT</name>
<keyword evidence="2" id="KW-0472">Membrane</keyword>
<sequence>MKIFIAITVTFIITSSFFLFLFYWQQSYLSPIGKTKSNVSEKPLEKYAYLRLQKTKFSPSAISIGELLSDNEDFQSYLFYYQADGKKISGLLNIPKGSGHYPVLILIRGYVDRDNYQTGVGTNRVGEVFARAGFITLAPDFLGYGQSDAPSSYPLEERFQTYTSALTLLSSLKNLPTVVGKVSPPVIPDPSRVGIWGHSNGGQIALSVLEISGQDYPTVLWAPVSKPFPYSILYYTDEADDHGRALRRLVGEFEKNYDVESYSLTNYLDWIKAPIQLHQGLSDGAVPAAWSKQLSLDLKSKNKEVEYFTYTNADHNLMPDGWTAAVERSSEFFRSNIPPLF</sequence>
<gene>
    <name evidence="4" type="ORF">A2966_04165</name>
</gene>
<evidence type="ECO:0000313" key="5">
    <source>
        <dbReference type="Proteomes" id="UP000176480"/>
    </source>
</evidence>
<feature type="domain" description="Peptidase S9 prolyl oligopeptidase catalytic" evidence="3">
    <location>
        <begin position="189"/>
        <end position="319"/>
    </location>
</feature>
<protein>
    <recommendedName>
        <fullName evidence="3">Peptidase S9 prolyl oligopeptidase catalytic domain-containing protein</fullName>
    </recommendedName>
</protein>
<accession>A0A1F7J8P2</accession>
<dbReference type="STRING" id="1802067.A2966_04165"/>
<dbReference type="InterPro" id="IPR001375">
    <property type="entry name" value="Peptidase_S9_cat"/>
</dbReference>
<dbReference type="Pfam" id="PF00326">
    <property type="entry name" value="Peptidase_S9"/>
    <property type="match status" value="1"/>
</dbReference>
<keyword evidence="2" id="KW-0812">Transmembrane</keyword>
<feature type="transmembrane region" description="Helical" evidence="2">
    <location>
        <begin position="5"/>
        <end position="24"/>
    </location>
</feature>